<feature type="region of interest" description="Disordered" evidence="1">
    <location>
        <begin position="129"/>
        <end position="155"/>
    </location>
</feature>
<dbReference type="AlphaFoldDB" id="A0A6I2QW79"/>
<evidence type="ECO:0000256" key="1">
    <source>
        <dbReference type="SAM" id="MobiDB-lite"/>
    </source>
</evidence>
<dbReference type="Proteomes" id="UP000434475">
    <property type="component" value="Unassembled WGS sequence"/>
</dbReference>
<evidence type="ECO:0000313" key="3">
    <source>
        <dbReference type="Proteomes" id="UP000434475"/>
    </source>
</evidence>
<name>A0A6I2QW79_FLAPL</name>
<dbReference type="SUPFAM" id="SSF69279">
    <property type="entry name" value="Phage tail proteins"/>
    <property type="match status" value="1"/>
</dbReference>
<dbReference type="RefSeq" id="WP_172697180.1">
    <property type="nucleotide sequence ID" value="NZ_WKPR01000003.1"/>
</dbReference>
<sequence length="590" mass="62329">MIKTRSIDLSVEYRKTAYSAAVKAAAEEGGSTAAAAEGAQGSGASAAAAGASGGAKAGAAVTLNATPLYVASTSKSRAATKTGTYYLYDGILIRGRYRITNTPSRVGKTPVGKNVTGWVDAADIGLSAGDASGSADPAADTGGQTGGSVDEDADAGTGEEIAGLVESLTYVDNAADNSDSIDITLDAQDSGWLNGWLPDKGATLRPKILGFDWERPGDHRRIECGLFVLDDVSFSDAPTTLQLGGVSKPSDSDFSELEREAIWKNTTIQRIGATIAARYGLGFTYDADDYDIECDEQDGTDSSYYNTLCRNYGLILKVYARRLWVYDREKYKAKPAVKTFHRTDIRPGSFGWDTTLSGTYTGGYFNYTDADKDIDIVCSVGGGTHTKSVNRRATSVYDASLQLVAELNNANHGTVKLKFGVDGDWQVSAGNCIEIAGYGQLDGKYFVDKVTHKVSKSGFTSDFECSGVGTPFYAWQVGGQIEHHEDSGESGETYDSSYSTTSPAANAASSAAGATAGAAVTLTNAPFYVASTSESPACHKSGTYYFYDGILIRGRYRMTNTADRCGKLPVGKNVTGWVPASYCTGITQEG</sequence>
<protein>
    <submittedName>
        <fullName evidence="2">Uncharacterized protein</fullName>
    </submittedName>
</protein>
<comment type="caution">
    <text evidence="2">The sequence shown here is derived from an EMBL/GenBank/DDBJ whole genome shotgun (WGS) entry which is preliminary data.</text>
</comment>
<accession>A0A6I2QW79</accession>
<evidence type="ECO:0000313" key="2">
    <source>
        <dbReference type="EMBL" id="MSB18414.1"/>
    </source>
</evidence>
<organism evidence="2 3">
    <name type="scientific">Flavonifractor plautii</name>
    <name type="common">Fusobacterium plautii</name>
    <dbReference type="NCBI Taxonomy" id="292800"/>
    <lineage>
        <taxon>Bacteria</taxon>
        <taxon>Bacillati</taxon>
        <taxon>Bacillota</taxon>
        <taxon>Clostridia</taxon>
        <taxon>Eubacteriales</taxon>
        <taxon>Oscillospiraceae</taxon>
        <taxon>Flavonifractor</taxon>
    </lineage>
</organism>
<proteinExistence type="predicted"/>
<dbReference type="EMBL" id="WKPR01000003">
    <property type="protein sequence ID" value="MSB18414.1"/>
    <property type="molecule type" value="Genomic_DNA"/>
</dbReference>
<gene>
    <name evidence="2" type="ORF">GKE97_02655</name>
</gene>
<feature type="compositionally biased region" description="Low complexity" evidence="1">
    <location>
        <begin position="129"/>
        <end position="142"/>
    </location>
</feature>
<reference evidence="2 3" key="1">
    <citation type="journal article" date="2019" name="Nat. Med.">
        <title>A library of human gut bacterial isolates paired with longitudinal multiomics data enables mechanistic microbiome research.</title>
        <authorList>
            <person name="Poyet M."/>
            <person name="Groussin M."/>
            <person name="Gibbons S.M."/>
            <person name="Avila-Pacheco J."/>
            <person name="Jiang X."/>
            <person name="Kearney S.M."/>
            <person name="Perrotta A.R."/>
            <person name="Berdy B."/>
            <person name="Zhao S."/>
            <person name="Lieberman T.D."/>
            <person name="Swanson P.K."/>
            <person name="Smith M."/>
            <person name="Roesemann S."/>
            <person name="Alexander J.E."/>
            <person name="Rich S.A."/>
            <person name="Livny J."/>
            <person name="Vlamakis H."/>
            <person name="Clish C."/>
            <person name="Bullock K."/>
            <person name="Deik A."/>
            <person name="Scott J."/>
            <person name="Pierce K.A."/>
            <person name="Xavier R.J."/>
            <person name="Alm E.J."/>
        </authorList>
    </citation>
    <scope>NUCLEOTIDE SEQUENCE [LARGE SCALE GENOMIC DNA]</scope>
    <source>
        <strain evidence="2 3">BIOML-A2</strain>
    </source>
</reference>